<dbReference type="Pfam" id="PF00023">
    <property type="entry name" value="Ank"/>
    <property type="match status" value="2"/>
</dbReference>
<feature type="repeat" description="ANK" evidence="1">
    <location>
        <begin position="193"/>
        <end position="225"/>
    </location>
</feature>
<keyword evidence="3" id="KW-1185">Reference proteome</keyword>
<dbReference type="InterPro" id="IPR051616">
    <property type="entry name" value="Cul2-RING_E3_ligase_SR"/>
</dbReference>
<dbReference type="SUPFAM" id="SSF48403">
    <property type="entry name" value="Ankyrin repeat"/>
    <property type="match status" value="1"/>
</dbReference>
<organism evidence="2 3">
    <name type="scientific">Papaver somniferum</name>
    <name type="common">Opium poppy</name>
    <dbReference type="NCBI Taxonomy" id="3469"/>
    <lineage>
        <taxon>Eukaryota</taxon>
        <taxon>Viridiplantae</taxon>
        <taxon>Streptophyta</taxon>
        <taxon>Embryophyta</taxon>
        <taxon>Tracheophyta</taxon>
        <taxon>Spermatophyta</taxon>
        <taxon>Magnoliopsida</taxon>
        <taxon>Ranunculales</taxon>
        <taxon>Papaveraceae</taxon>
        <taxon>Papaveroideae</taxon>
        <taxon>Papaver</taxon>
    </lineage>
</organism>
<evidence type="ECO:0000313" key="2">
    <source>
        <dbReference type="EMBL" id="RZC47232.1"/>
    </source>
</evidence>
<evidence type="ECO:0000313" key="3">
    <source>
        <dbReference type="Proteomes" id="UP000316621"/>
    </source>
</evidence>
<dbReference type="SMART" id="SM00248">
    <property type="entry name" value="ANK"/>
    <property type="match status" value="6"/>
</dbReference>
<gene>
    <name evidence="2" type="ORF">C5167_040186</name>
</gene>
<dbReference type="STRING" id="3469.A0A4Y7IHP8"/>
<feature type="repeat" description="ANK" evidence="1">
    <location>
        <begin position="225"/>
        <end position="257"/>
    </location>
</feature>
<dbReference type="PRINTS" id="PR01415">
    <property type="entry name" value="ANKYRIN"/>
</dbReference>
<dbReference type="PROSITE" id="PS50297">
    <property type="entry name" value="ANK_REP_REGION"/>
    <property type="match status" value="3"/>
</dbReference>
<dbReference type="PROSITE" id="PS50088">
    <property type="entry name" value="ANK_REPEAT"/>
    <property type="match status" value="4"/>
</dbReference>
<evidence type="ECO:0000256" key="1">
    <source>
        <dbReference type="PROSITE-ProRule" id="PRU00023"/>
    </source>
</evidence>
<dbReference type="PANTHER" id="PTHR46224:SF6">
    <property type="entry name" value="ANKYRIN REPEAT FAMILY PROTEIN"/>
    <property type="match status" value="1"/>
</dbReference>
<proteinExistence type="predicted"/>
<dbReference type="Pfam" id="PF12796">
    <property type="entry name" value="Ank_2"/>
    <property type="match status" value="2"/>
</dbReference>
<keyword evidence="1" id="KW-0040">ANK repeat</keyword>
<dbReference type="PANTHER" id="PTHR46224">
    <property type="entry name" value="ANKYRIN REPEAT FAMILY PROTEIN"/>
    <property type="match status" value="1"/>
</dbReference>
<dbReference type="InterPro" id="IPR002110">
    <property type="entry name" value="Ankyrin_rpt"/>
</dbReference>
<dbReference type="Gene3D" id="1.25.40.20">
    <property type="entry name" value="Ankyrin repeat-containing domain"/>
    <property type="match status" value="2"/>
</dbReference>
<reference evidence="2 3" key="1">
    <citation type="journal article" date="2018" name="Science">
        <title>The opium poppy genome and morphinan production.</title>
        <authorList>
            <person name="Guo L."/>
            <person name="Winzer T."/>
            <person name="Yang X."/>
            <person name="Li Y."/>
            <person name="Ning Z."/>
            <person name="He Z."/>
            <person name="Teodor R."/>
            <person name="Lu Y."/>
            <person name="Bowser T.A."/>
            <person name="Graham I.A."/>
            <person name="Ye K."/>
        </authorList>
    </citation>
    <scope>NUCLEOTIDE SEQUENCE [LARGE SCALE GENOMIC DNA]</scope>
    <source>
        <strain evidence="3">cv. HN1</strain>
        <tissue evidence="2">Leaves</tissue>
    </source>
</reference>
<dbReference type="EMBL" id="CM010715">
    <property type="protein sequence ID" value="RZC47232.1"/>
    <property type="molecule type" value="Genomic_DNA"/>
</dbReference>
<dbReference type="AlphaFoldDB" id="A0A4Y7IHP8"/>
<feature type="repeat" description="ANK" evidence="1">
    <location>
        <begin position="291"/>
        <end position="323"/>
    </location>
</feature>
<dbReference type="OMA" id="ADIHHES"/>
<accession>A0A4Y7IHP8</accession>
<dbReference type="InterPro" id="IPR036770">
    <property type="entry name" value="Ankyrin_rpt-contain_sf"/>
</dbReference>
<feature type="repeat" description="ANK" evidence="1">
    <location>
        <begin position="160"/>
        <end position="192"/>
    </location>
</feature>
<dbReference type="Gramene" id="RZC47232">
    <property type="protein sequence ID" value="RZC47232"/>
    <property type="gene ID" value="C5167_040186"/>
</dbReference>
<sequence>MPKGYGISFLACQGQSLTMAAATRSRISGEDGVACNKEKTPHHKTLSKTILSPIFFSALRRKTPQNKTPKMDSFPFSLPESTSPHFDLFDAAYTGKLNRFKRLALNHAKGEGIGVTEAIGKVKDEDGIGCLHFAAAGGSLQVCKYLLENLKLDVDSKDGKGHTPLCHATIQGHLETVRYLLERGANVDALNDTSYTPLHCAAVIGDTKIITLLLSRVVCVDLATRCGTALLFAACHGHRDAVKVLLDHGSNPNVVGSQSMLRPLIAAISVRSWEGVELLLQAGADPNAVSFGNTPLTLAASDGHVDDIKRLLEAGADPNHIRNVRLY</sequence>
<name>A0A4Y7IHP8_PAPSO</name>
<dbReference type="Proteomes" id="UP000316621">
    <property type="component" value="Chromosome 1"/>
</dbReference>
<protein>
    <submittedName>
        <fullName evidence="2">Uncharacterized protein</fullName>
    </submittedName>
</protein>